<dbReference type="Gene3D" id="1.20.1070.10">
    <property type="entry name" value="Rhodopsin 7-helix transmembrane proteins"/>
    <property type="match status" value="1"/>
</dbReference>
<reference evidence="4 5" key="1">
    <citation type="journal article" date="2015" name="Genome Biol.">
        <title>Comparative genomics of Steinernema reveals deeply conserved gene regulatory networks.</title>
        <authorList>
            <person name="Dillman A.R."/>
            <person name="Macchietto M."/>
            <person name="Porter C.F."/>
            <person name="Rogers A."/>
            <person name="Williams B."/>
            <person name="Antoshechkin I."/>
            <person name="Lee M.M."/>
            <person name="Goodwin Z."/>
            <person name="Lu X."/>
            <person name="Lewis E.E."/>
            <person name="Goodrich-Blair H."/>
            <person name="Stock S.P."/>
            <person name="Adams B.J."/>
            <person name="Sternberg P.W."/>
            <person name="Mortazavi A."/>
        </authorList>
    </citation>
    <scope>NUCLEOTIDE SEQUENCE [LARGE SCALE GENOMIC DNA]</scope>
    <source>
        <strain evidence="4 5">ALL</strain>
    </source>
</reference>
<organism evidence="4 5">
    <name type="scientific">Steinernema carpocapsae</name>
    <name type="common">Entomopathogenic nematode</name>
    <dbReference type="NCBI Taxonomy" id="34508"/>
    <lineage>
        <taxon>Eukaryota</taxon>
        <taxon>Metazoa</taxon>
        <taxon>Ecdysozoa</taxon>
        <taxon>Nematoda</taxon>
        <taxon>Chromadorea</taxon>
        <taxon>Rhabditida</taxon>
        <taxon>Tylenchina</taxon>
        <taxon>Panagrolaimomorpha</taxon>
        <taxon>Strongyloidoidea</taxon>
        <taxon>Steinernematidae</taxon>
        <taxon>Steinernema</taxon>
    </lineage>
</organism>
<gene>
    <name evidence="4" type="ORF">L596_020946</name>
</gene>
<comment type="caution">
    <text evidence="4">The sequence shown here is derived from an EMBL/GenBank/DDBJ whole genome shotgun (WGS) entry which is preliminary data.</text>
</comment>
<feature type="region of interest" description="Disordered" evidence="1">
    <location>
        <begin position="277"/>
        <end position="301"/>
    </location>
</feature>
<dbReference type="PANTHER" id="PTHR23017:SF3">
    <property type="entry name" value="G-PROTEIN COUPLED RECEPTORS FAMILY 1 PROFILE DOMAIN-CONTAINING PROTEIN"/>
    <property type="match status" value="1"/>
</dbReference>
<feature type="transmembrane region" description="Helical" evidence="2">
    <location>
        <begin position="240"/>
        <end position="260"/>
    </location>
</feature>
<accession>A0A4U5MV26</accession>
<keyword evidence="2" id="KW-0472">Membrane</keyword>
<dbReference type="Proteomes" id="UP000298663">
    <property type="component" value="Unassembled WGS sequence"/>
</dbReference>
<evidence type="ECO:0000256" key="2">
    <source>
        <dbReference type="SAM" id="Phobius"/>
    </source>
</evidence>
<dbReference type="OrthoDB" id="5800536at2759"/>
<evidence type="ECO:0000256" key="1">
    <source>
        <dbReference type="SAM" id="MobiDB-lite"/>
    </source>
</evidence>
<keyword evidence="2" id="KW-1133">Transmembrane helix</keyword>
<feature type="transmembrane region" description="Helical" evidence="2">
    <location>
        <begin position="23"/>
        <end position="47"/>
    </location>
</feature>
<dbReference type="AlphaFoldDB" id="A0A4U5MV26"/>
<proteinExistence type="predicted"/>
<reference evidence="4 5" key="2">
    <citation type="journal article" date="2019" name="G3 (Bethesda)">
        <title>Hybrid Assembly of the Genome of the Entomopathogenic Nematode Steinernema carpocapsae Identifies the X-Chromosome.</title>
        <authorList>
            <person name="Serra L."/>
            <person name="Macchietto M."/>
            <person name="Macias-Munoz A."/>
            <person name="McGill C.J."/>
            <person name="Rodriguez I.M."/>
            <person name="Rodriguez B."/>
            <person name="Murad R."/>
            <person name="Mortazavi A."/>
        </authorList>
    </citation>
    <scope>NUCLEOTIDE SEQUENCE [LARGE SCALE GENOMIC DNA]</scope>
    <source>
        <strain evidence="4 5">ALL</strain>
    </source>
</reference>
<evidence type="ECO:0000313" key="4">
    <source>
        <dbReference type="EMBL" id="TKR73661.1"/>
    </source>
</evidence>
<keyword evidence="2" id="KW-0812">Transmembrane</keyword>
<protein>
    <recommendedName>
        <fullName evidence="3">7TM GPCR serpentine receptor class x (Srx) domain-containing protein</fullName>
    </recommendedName>
</protein>
<feature type="compositionally biased region" description="Polar residues" evidence="1">
    <location>
        <begin position="288"/>
        <end position="301"/>
    </location>
</feature>
<feature type="transmembrane region" description="Helical" evidence="2">
    <location>
        <begin position="138"/>
        <end position="160"/>
    </location>
</feature>
<feature type="transmembrane region" description="Helical" evidence="2">
    <location>
        <begin position="90"/>
        <end position="112"/>
    </location>
</feature>
<feature type="domain" description="7TM GPCR serpentine receptor class x (Srx)" evidence="3">
    <location>
        <begin position="30"/>
        <end position="178"/>
    </location>
</feature>
<evidence type="ECO:0000313" key="5">
    <source>
        <dbReference type="Proteomes" id="UP000298663"/>
    </source>
</evidence>
<name>A0A4U5MV26_STECR</name>
<dbReference type="InterPro" id="IPR019430">
    <property type="entry name" value="7TM_GPCR_serpentine_rcpt_Srx"/>
</dbReference>
<dbReference type="SUPFAM" id="SSF81321">
    <property type="entry name" value="Family A G protein-coupled receptor-like"/>
    <property type="match status" value="1"/>
</dbReference>
<dbReference type="Pfam" id="PF10328">
    <property type="entry name" value="7TM_GPCR_Srx"/>
    <property type="match status" value="1"/>
</dbReference>
<sequence length="301" mass="34023">MDNATFVYASEVRGRGETVHEDFIIAAVMFVLAMITVLFGTMNLYYIWKISIFHNAFGWFWASRTCAEMMAESIHVVYNVPITIIQPRNIAPIIGIIPYLIGCTGAVCACLMNEMISVNRCLAVCSPFRYKKIFTKKVCILFITWSWICSLLLVSALVFVPCNLIGYSPTLYEYVFIKCSPDLERDFSYYAKTGAVHKNFNRDIRFFFQSAVQNITMSLASATLILSNNKNDPDRKLRNILGFNTILLTHACNGLTLILFNPEIRKRLMGRVASVTYRMSDRGPSPPDTGTSKNSRNSSKS</sequence>
<evidence type="ECO:0000259" key="3">
    <source>
        <dbReference type="Pfam" id="PF10328"/>
    </source>
</evidence>
<keyword evidence="5" id="KW-1185">Reference proteome</keyword>
<dbReference type="EMBL" id="AZBU02000006">
    <property type="protein sequence ID" value="TKR73661.1"/>
    <property type="molecule type" value="Genomic_DNA"/>
</dbReference>
<dbReference type="PANTHER" id="PTHR23017">
    <property type="entry name" value="SERPENTINE RECEPTOR, CLASS X"/>
    <property type="match status" value="1"/>
</dbReference>